<proteinExistence type="inferred from homology"/>
<evidence type="ECO:0000256" key="2">
    <source>
        <dbReference type="ARBA" id="ARBA00008307"/>
    </source>
</evidence>
<evidence type="ECO:0000256" key="1">
    <source>
        <dbReference type="ARBA" id="ARBA00001946"/>
    </source>
</evidence>
<dbReference type="PANTHER" id="PTHR10656:SF42">
    <property type="entry name" value="CYCLIC GMP-AMP SYNTHASE-LIKE PROTEIN-RELATED"/>
    <property type="match status" value="1"/>
</dbReference>
<name>A0A819DHS7_9BILA</name>
<comment type="cofactor">
    <cofactor evidence="1">
        <name>Mg(2+)</name>
        <dbReference type="ChEBI" id="CHEBI:18420"/>
    </cofactor>
</comment>
<evidence type="ECO:0000256" key="8">
    <source>
        <dbReference type="ARBA" id="ARBA00022842"/>
    </source>
</evidence>
<accession>A0A819DHS7</accession>
<dbReference type="InterPro" id="IPR046906">
    <property type="entry name" value="Mab-21_HhH/H2TH-like"/>
</dbReference>
<evidence type="ECO:0000256" key="6">
    <source>
        <dbReference type="ARBA" id="ARBA00022741"/>
    </source>
</evidence>
<comment type="similarity">
    <text evidence="2">Belongs to the mab-21 family.</text>
</comment>
<dbReference type="Pfam" id="PF03281">
    <property type="entry name" value="Mab-21"/>
    <property type="match status" value="1"/>
</dbReference>
<evidence type="ECO:0000259" key="11">
    <source>
        <dbReference type="Pfam" id="PF20266"/>
    </source>
</evidence>
<organism evidence="12 13">
    <name type="scientific">Rotaria magnacalcarata</name>
    <dbReference type="NCBI Taxonomy" id="392030"/>
    <lineage>
        <taxon>Eukaryota</taxon>
        <taxon>Metazoa</taxon>
        <taxon>Spiralia</taxon>
        <taxon>Gnathifera</taxon>
        <taxon>Rotifera</taxon>
        <taxon>Eurotatoria</taxon>
        <taxon>Bdelloidea</taxon>
        <taxon>Philodinida</taxon>
        <taxon>Philodinidae</taxon>
        <taxon>Rotaria</taxon>
    </lineage>
</organism>
<keyword evidence="6" id="KW-0547">Nucleotide-binding</keyword>
<dbReference type="SMART" id="SM01265">
    <property type="entry name" value="Mab-21"/>
    <property type="match status" value="1"/>
</dbReference>
<evidence type="ECO:0000256" key="9">
    <source>
        <dbReference type="SAM" id="MobiDB-lite"/>
    </source>
</evidence>
<feature type="domain" description="Mab-21-like nucleotidyltransferase" evidence="10">
    <location>
        <begin position="277"/>
        <end position="371"/>
    </location>
</feature>
<keyword evidence="5" id="KW-0479">Metal-binding</keyword>
<protein>
    <recommendedName>
        <fullName evidence="14">Mab-21-like HhH/H2TH-like domain-containing protein</fullName>
    </recommendedName>
</protein>
<dbReference type="PANTHER" id="PTHR10656">
    <property type="entry name" value="CELL FATE DETERMINING PROTEIN MAB21-RELATED"/>
    <property type="match status" value="1"/>
</dbReference>
<dbReference type="InterPro" id="IPR024810">
    <property type="entry name" value="MAB21L/cGLR"/>
</dbReference>
<keyword evidence="8" id="KW-0460">Magnesium</keyword>
<evidence type="ECO:0000313" key="12">
    <source>
        <dbReference type="EMBL" id="CAF3837691.1"/>
    </source>
</evidence>
<keyword evidence="4" id="KW-0548">Nucleotidyltransferase</keyword>
<reference evidence="12" key="1">
    <citation type="submission" date="2021-02" db="EMBL/GenBank/DDBJ databases">
        <authorList>
            <person name="Nowell W R."/>
        </authorList>
    </citation>
    <scope>NUCLEOTIDE SEQUENCE</scope>
</reference>
<comment type="caution">
    <text evidence="12">The sequence shown here is derived from an EMBL/GenBank/DDBJ whole genome shotgun (WGS) entry which is preliminary data.</text>
</comment>
<dbReference type="EMBL" id="CAJOBF010000572">
    <property type="protein sequence ID" value="CAF3837691.1"/>
    <property type="molecule type" value="Genomic_DNA"/>
</dbReference>
<dbReference type="PROSITE" id="PS00018">
    <property type="entry name" value="EF_HAND_1"/>
    <property type="match status" value="1"/>
</dbReference>
<gene>
    <name evidence="12" type="ORF">UXM345_LOCUS7016</name>
</gene>
<sequence length="637" mass="74870">MSWKKTLVSPDQFSSYGDSLRRKSMNRLSQKREKLVTMDKKDSNSDDNVSVNEFNSAKTVFSNLSPSESQPIRIDVQSSAPTSDYHKTENRKFQFNEVTETVSHRHRLLSFILEQFMMSSNVHEDEIEEETLTNEILNNTFKFDAFKYKQSGSSAENLYLPFSSHVKSDIDLMFEFPYIYAADPDQLTLADREQYEVDHKIRFLYVDYSNKKYPCYIKLYFNSTKELIQVSEETDASFVLPDTNINMIVRNDVEPHRKYFPSVNFVNWFAKKWPVDNFNGENLEIHGPSICITSNHPALPLPVDHVASLKCIHWPKPAFNWINRVRSSHWPDQNLINFVVKSGCHIVPISHVSTNDGTKKIEWRLSFSMCEIILAKTLNCYQRKCYLIVKALFDVHIKQDFELSKTICSYFLKTMLFWLCESIGKEKWTYETLYDRFIDFIDHAIECFERKYLGHYFIAEMNLIDHIDHGQLKKMIDRCISIKHDLLNKIKICEEHYWNSNQFIRFNPIIEVLSNNESLADNSCIIWCCANTMRALIMQDKSIDRPLKMVHDCIKRNYLQTCSDESAKYLLYVTSLISHRFEDENVYSPKNLSTHDAMIKICEAKSIYDQSYQNMKENYIEIQNHLKEDPSVSQKLT</sequence>
<dbReference type="InterPro" id="IPR046903">
    <property type="entry name" value="Mab-21-like_nuc_Trfase"/>
</dbReference>
<keyword evidence="7" id="KW-0067">ATP-binding</keyword>
<dbReference type="Proteomes" id="UP000663842">
    <property type="component" value="Unassembled WGS sequence"/>
</dbReference>
<dbReference type="GO" id="GO:0046872">
    <property type="term" value="F:metal ion binding"/>
    <property type="evidence" value="ECO:0007669"/>
    <property type="project" value="UniProtKB-KW"/>
</dbReference>
<evidence type="ECO:0008006" key="14">
    <source>
        <dbReference type="Google" id="ProtNLM"/>
    </source>
</evidence>
<dbReference type="GO" id="GO:0005524">
    <property type="term" value="F:ATP binding"/>
    <property type="evidence" value="ECO:0007669"/>
    <property type="project" value="UniProtKB-KW"/>
</dbReference>
<evidence type="ECO:0000256" key="7">
    <source>
        <dbReference type="ARBA" id="ARBA00022840"/>
    </source>
</evidence>
<dbReference type="Gene3D" id="1.10.1410.40">
    <property type="match status" value="1"/>
</dbReference>
<evidence type="ECO:0000259" key="10">
    <source>
        <dbReference type="Pfam" id="PF03281"/>
    </source>
</evidence>
<dbReference type="InterPro" id="IPR018247">
    <property type="entry name" value="EF_Hand_1_Ca_BS"/>
</dbReference>
<evidence type="ECO:0000313" key="13">
    <source>
        <dbReference type="Proteomes" id="UP000663842"/>
    </source>
</evidence>
<dbReference type="Pfam" id="PF20266">
    <property type="entry name" value="Mab-21_C"/>
    <property type="match status" value="1"/>
</dbReference>
<feature type="region of interest" description="Disordered" evidence="9">
    <location>
        <begin position="1"/>
        <end position="49"/>
    </location>
</feature>
<evidence type="ECO:0000256" key="5">
    <source>
        <dbReference type="ARBA" id="ARBA00022723"/>
    </source>
</evidence>
<evidence type="ECO:0000256" key="4">
    <source>
        <dbReference type="ARBA" id="ARBA00022695"/>
    </source>
</evidence>
<evidence type="ECO:0000256" key="3">
    <source>
        <dbReference type="ARBA" id="ARBA00022679"/>
    </source>
</evidence>
<dbReference type="GO" id="GO:0016779">
    <property type="term" value="F:nucleotidyltransferase activity"/>
    <property type="evidence" value="ECO:0007669"/>
    <property type="project" value="UniProtKB-KW"/>
</dbReference>
<feature type="domain" description="Mab-21-like HhH/H2TH-like" evidence="11">
    <location>
        <begin position="382"/>
        <end position="477"/>
    </location>
</feature>
<keyword evidence="3" id="KW-0808">Transferase</keyword>
<dbReference type="AlphaFoldDB" id="A0A819DHS7"/>
<feature type="compositionally biased region" description="Basic and acidic residues" evidence="9">
    <location>
        <begin position="30"/>
        <end position="44"/>
    </location>
</feature>